<dbReference type="InParanoid" id="A0A2H3D261"/>
<evidence type="ECO:0000313" key="1">
    <source>
        <dbReference type="EMBL" id="PBK83097.1"/>
    </source>
</evidence>
<dbReference type="Proteomes" id="UP000217790">
    <property type="component" value="Unassembled WGS sequence"/>
</dbReference>
<keyword evidence="2" id="KW-1185">Reference proteome</keyword>
<reference evidence="2" key="1">
    <citation type="journal article" date="2017" name="Nat. Ecol. Evol.">
        <title>Genome expansion and lineage-specific genetic innovations in the forest pathogenic fungi Armillaria.</title>
        <authorList>
            <person name="Sipos G."/>
            <person name="Prasanna A.N."/>
            <person name="Walter M.C."/>
            <person name="O'Connor E."/>
            <person name="Balint B."/>
            <person name="Krizsan K."/>
            <person name="Kiss B."/>
            <person name="Hess J."/>
            <person name="Varga T."/>
            <person name="Slot J."/>
            <person name="Riley R."/>
            <person name="Boka B."/>
            <person name="Rigling D."/>
            <person name="Barry K."/>
            <person name="Lee J."/>
            <person name="Mihaltcheva S."/>
            <person name="LaButti K."/>
            <person name="Lipzen A."/>
            <person name="Waldron R."/>
            <person name="Moloney N.M."/>
            <person name="Sperisen C."/>
            <person name="Kredics L."/>
            <person name="Vagvoelgyi C."/>
            <person name="Patrignani A."/>
            <person name="Fitzpatrick D."/>
            <person name="Nagy I."/>
            <person name="Doyle S."/>
            <person name="Anderson J.B."/>
            <person name="Grigoriev I.V."/>
            <person name="Gueldener U."/>
            <person name="Muensterkoetter M."/>
            <person name="Nagy L.G."/>
        </authorList>
    </citation>
    <scope>NUCLEOTIDE SEQUENCE [LARGE SCALE GENOMIC DNA]</scope>
    <source>
        <strain evidence="2">Ar21-2</strain>
    </source>
</reference>
<organism evidence="1 2">
    <name type="scientific">Armillaria gallica</name>
    <name type="common">Bulbous honey fungus</name>
    <name type="synonym">Armillaria bulbosa</name>
    <dbReference type="NCBI Taxonomy" id="47427"/>
    <lineage>
        <taxon>Eukaryota</taxon>
        <taxon>Fungi</taxon>
        <taxon>Dikarya</taxon>
        <taxon>Basidiomycota</taxon>
        <taxon>Agaricomycotina</taxon>
        <taxon>Agaricomycetes</taxon>
        <taxon>Agaricomycetidae</taxon>
        <taxon>Agaricales</taxon>
        <taxon>Marasmiineae</taxon>
        <taxon>Physalacriaceae</taxon>
        <taxon>Armillaria</taxon>
    </lineage>
</organism>
<dbReference type="AlphaFoldDB" id="A0A2H3D261"/>
<accession>A0A2H3D261</accession>
<dbReference type="EMBL" id="KZ293709">
    <property type="protein sequence ID" value="PBK83097.1"/>
    <property type="molecule type" value="Genomic_DNA"/>
</dbReference>
<dbReference type="Gene3D" id="3.20.20.80">
    <property type="entry name" value="Glycosidases"/>
    <property type="match status" value="1"/>
</dbReference>
<protein>
    <submittedName>
        <fullName evidence="1">Uncharacterized protein</fullName>
    </submittedName>
</protein>
<gene>
    <name evidence="1" type="ORF">ARMGADRAFT_1038089</name>
</gene>
<name>A0A2H3D261_ARMGA</name>
<dbReference type="STRING" id="47427.A0A2H3D261"/>
<evidence type="ECO:0000313" key="2">
    <source>
        <dbReference type="Proteomes" id="UP000217790"/>
    </source>
</evidence>
<proteinExistence type="predicted"/>
<sequence>MTESPRGTLRTNASRLGFEAMSMMSWFLAKVWGSGNGHGSETRWCLEKAAIGFASGGTNMSRRVGECTGFIARVMLEMAETYTVHTCVLRRLEQFKLLVKAERRATLERQLEFQSAFREYPIHPIHSPSKKAKHVIPFIQYGVEVDNEVLTVKFPPGLASHSLASNSVGAFLHPQPSLGTPRQPDLYPVDRRLRAIKVYVPQKVQGISSVCECVQLQVYRHIDMRIADIVGPLYGNEDRTDMLRVKGSVGWAGDGQWMLELESTMPRRATGHSSSERSKARLGLGGIGRGTVRIIMASSTQLSSGRRVLQDSSQAEQALPRRNQVRLLPGPVNHDNDVFSTDHETVTFVVRFLVMWEAVEHAGMKALTPVRSGTYDTKYLDYISSLLSMLPQYGMIAFVAPPPLEVRVLLSLSELSSNQGSSNHHQIHPGCK</sequence>